<gene>
    <name evidence="3" type="ORF">MM415A01489_0017</name>
    <name evidence="2" type="ORF">MM415B01245_0027</name>
</gene>
<protein>
    <submittedName>
        <fullName evidence="2">Uncharacterized protein</fullName>
    </submittedName>
</protein>
<dbReference type="EMBL" id="MT142230">
    <property type="protein sequence ID" value="QJA76539.1"/>
    <property type="molecule type" value="Genomic_DNA"/>
</dbReference>
<accession>A0A6M3IR69</accession>
<feature type="compositionally biased region" description="Basic and acidic residues" evidence="1">
    <location>
        <begin position="45"/>
        <end position="54"/>
    </location>
</feature>
<reference evidence="2" key="1">
    <citation type="submission" date="2020-03" db="EMBL/GenBank/DDBJ databases">
        <title>The deep terrestrial virosphere.</title>
        <authorList>
            <person name="Holmfeldt K."/>
            <person name="Nilsson E."/>
            <person name="Simone D."/>
            <person name="Lopez-Fernandez M."/>
            <person name="Wu X."/>
            <person name="de Brujin I."/>
            <person name="Lundin D."/>
            <person name="Andersson A."/>
            <person name="Bertilsson S."/>
            <person name="Dopson M."/>
        </authorList>
    </citation>
    <scope>NUCLEOTIDE SEQUENCE</scope>
    <source>
        <strain evidence="3">MM415A01489</strain>
        <strain evidence="2">MM415B01245</strain>
    </source>
</reference>
<dbReference type="EMBL" id="MT141381">
    <property type="protein sequence ID" value="QJA59715.1"/>
    <property type="molecule type" value="Genomic_DNA"/>
</dbReference>
<evidence type="ECO:0000256" key="1">
    <source>
        <dbReference type="SAM" id="MobiDB-lite"/>
    </source>
</evidence>
<proteinExistence type="predicted"/>
<feature type="region of interest" description="Disordered" evidence="1">
    <location>
        <begin position="32"/>
        <end position="54"/>
    </location>
</feature>
<name>A0A6M3IR69_9ZZZZ</name>
<evidence type="ECO:0000313" key="2">
    <source>
        <dbReference type="EMBL" id="QJA59715.1"/>
    </source>
</evidence>
<evidence type="ECO:0000313" key="3">
    <source>
        <dbReference type="EMBL" id="QJA76539.1"/>
    </source>
</evidence>
<dbReference type="AlphaFoldDB" id="A0A6M3IR69"/>
<organism evidence="2">
    <name type="scientific">viral metagenome</name>
    <dbReference type="NCBI Taxonomy" id="1070528"/>
    <lineage>
        <taxon>unclassified sequences</taxon>
        <taxon>metagenomes</taxon>
        <taxon>organismal metagenomes</taxon>
    </lineage>
</organism>
<sequence>MRFTGGRRFEVCDSYFWIYTWHHIPVSVVKDKDGRPKSYRHLGGTKKERSIPMD</sequence>